<keyword evidence="4" id="KW-1185">Reference proteome</keyword>
<evidence type="ECO:0000313" key="3">
    <source>
        <dbReference type="EMBL" id="MEB3032079.1"/>
    </source>
</evidence>
<protein>
    <submittedName>
        <fullName evidence="3">Serine/threonine protein phosphatase</fullName>
    </submittedName>
</protein>
<dbReference type="PROSITE" id="PS50056">
    <property type="entry name" value="TYR_PHOSPHATASE_2"/>
    <property type="match status" value="1"/>
</dbReference>
<keyword evidence="1" id="KW-0378">Hydrolase</keyword>
<dbReference type="InterPro" id="IPR000387">
    <property type="entry name" value="Tyr_Pase_dom"/>
</dbReference>
<dbReference type="SUPFAM" id="SSF52799">
    <property type="entry name" value="(Phosphotyrosine protein) phosphatases II"/>
    <property type="match status" value="1"/>
</dbReference>
<evidence type="ECO:0000313" key="4">
    <source>
        <dbReference type="Proteomes" id="UP001298593"/>
    </source>
</evidence>
<name>A0ABU5XVR7_9MYCO</name>
<comment type="caution">
    <text evidence="3">The sequence shown here is derived from an EMBL/GenBank/DDBJ whole genome shotgun (WGS) entry which is preliminary data.</text>
</comment>
<dbReference type="PANTHER" id="PTHR23339">
    <property type="entry name" value="TYROSINE SPECIFIC PROTEIN PHOSPHATASE AND DUAL SPECIFICITY PROTEIN PHOSPHATASE"/>
    <property type="match status" value="1"/>
</dbReference>
<proteinExistence type="predicted"/>
<dbReference type="RefSeq" id="WP_224975232.1">
    <property type="nucleotide sequence ID" value="NZ_JAYJJU010000008.1"/>
</dbReference>
<evidence type="ECO:0000259" key="2">
    <source>
        <dbReference type="PROSITE" id="PS50056"/>
    </source>
</evidence>
<dbReference type="CDD" id="cd14494">
    <property type="entry name" value="PTP_DSP_cys"/>
    <property type="match status" value="1"/>
</dbReference>
<gene>
    <name evidence="3" type="ORF">KV113_10985</name>
</gene>
<dbReference type="Gene3D" id="3.90.190.10">
    <property type="entry name" value="Protein tyrosine phosphatase superfamily"/>
    <property type="match status" value="1"/>
</dbReference>
<feature type="domain" description="Tyrosine specific protein phosphatases" evidence="2">
    <location>
        <begin position="101"/>
        <end position="160"/>
    </location>
</feature>
<dbReference type="InterPro" id="IPR016130">
    <property type="entry name" value="Tyr_Pase_AS"/>
</dbReference>
<reference evidence="3 4" key="1">
    <citation type="submission" date="2023-12" db="EMBL/GenBank/DDBJ databases">
        <title>Description of new species of Mycobacterium terrae complex isolated from sewage at the Sao Paulo Zoological Park Foundation in Brazil.</title>
        <authorList>
            <person name="Romagnoli C.L."/>
            <person name="Conceicao E.C."/>
            <person name="Machado E."/>
            <person name="Barreto L.B.P.F."/>
            <person name="Sharma A."/>
            <person name="Silva N.M."/>
            <person name="Marques L.E."/>
            <person name="Juliana M.A."/>
            <person name="Lourenco M.C.S."/>
            <person name="Digiampietri L.A."/>
            <person name="Suffys P.N."/>
            <person name="Viana-Niero C."/>
        </authorList>
    </citation>
    <scope>NUCLEOTIDE SEQUENCE [LARGE SCALE GENOMIC DNA]</scope>
    <source>
        <strain evidence="3 4">MYC340</strain>
    </source>
</reference>
<evidence type="ECO:0000256" key="1">
    <source>
        <dbReference type="ARBA" id="ARBA00022801"/>
    </source>
</evidence>
<dbReference type="Proteomes" id="UP001298593">
    <property type="component" value="Unassembled WGS sequence"/>
</dbReference>
<sequence>MTPSWPHDDILHAWWVQPGQVLAGEYPASLDPEKSVQKLRVLLEAGVDSVIDLTEAGERSWGGIALEPYHEALCAAADELGVSRPAYIRLGIPDTSIIDDDGYDRIVEYIRGELDSGRVVYVHCWGGKGRTGTVVGAWLITDEALAYPAVLDRIKELRAGTRKANDPAPENRHQRDVLRRLAARQEGGR</sequence>
<dbReference type="InterPro" id="IPR050561">
    <property type="entry name" value="PTP"/>
</dbReference>
<dbReference type="Pfam" id="PF22784">
    <property type="entry name" value="PTP-SAK"/>
    <property type="match status" value="1"/>
</dbReference>
<dbReference type="InterPro" id="IPR029021">
    <property type="entry name" value="Prot-tyrosine_phosphatase-like"/>
</dbReference>
<dbReference type="PROSITE" id="PS00383">
    <property type="entry name" value="TYR_PHOSPHATASE_1"/>
    <property type="match status" value="1"/>
</dbReference>
<dbReference type="InterPro" id="IPR057023">
    <property type="entry name" value="PTP-SAK"/>
</dbReference>
<organism evidence="3 4">
    <name type="scientific">[Mycobacterium] nativiensis</name>
    <dbReference type="NCBI Taxonomy" id="2855503"/>
    <lineage>
        <taxon>Bacteria</taxon>
        <taxon>Bacillati</taxon>
        <taxon>Actinomycetota</taxon>
        <taxon>Actinomycetes</taxon>
        <taxon>Mycobacteriales</taxon>
        <taxon>Mycobacteriaceae</taxon>
        <taxon>Mycolicibacter</taxon>
    </lineage>
</organism>
<dbReference type="EMBL" id="JAYJJU010000008">
    <property type="protein sequence ID" value="MEB3032079.1"/>
    <property type="molecule type" value="Genomic_DNA"/>
</dbReference>
<accession>A0ABU5XVR7</accession>